<comment type="caution">
    <text evidence="2">The sequence shown here is derived from an EMBL/GenBank/DDBJ whole genome shotgun (WGS) entry which is preliminary data.</text>
</comment>
<keyword evidence="3" id="KW-1185">Reference proteome</keyword>
<name>A0A5B0DYG2_9HYPH</name>
<evidence type="ECO:0008006" key="4">
    <source>
        <dbReference type="Google" id="ProtNLM"/>
    </source>
</evidence>
<dbReference type="AlphaFoldDB" id="A0A5B0DYG2"/>
<evidence type="ECO:0000313" key="2">
    <source>
        <dbReference type="EMBL" id="KAA0971867.1"/>
    </source>
</evidence>
<dbReference type="Proteomes" id="UP000324738">
    <property type="component" value="Unassembled WGS sequence"/>
</dbReference>
<organism evidence="2 3">
    <name type="scientific">Aureimonas fodinaquatilis</name>
    <dbReference type="NCBI Taxonomy" id="2565783"/>
    <lineage>
        <taxon>Bacteria</taxon>
        <taxon>Pseudomonadati</taxon>
        <taxon>Pseudomonadota</taxon>
        <taxon>Alphaproteobacteria</taxon>
        <taxon>Hyphomicrobiales</taxon>
        <taxon>Aurantimonadaceae</taxon>
        <taxon>Aureimonas</taxon>
    </lineage>
</organism>
<evidence type="ECO:0000256" key="1">
    <source>
        <dbReference type="SAM" id="MobiDB-lite"/>
    </source>
</evidence>
<gene>
    <name evidence="2" type="ORF">FPY71_01685</name>
</gene>
<evidence type="ECO:0000313" key="3">
    <source>
        <dbReference type="Proteomes" id="UP000324738"/>
    </source>
</evidence>
<feature type="region of interest" description="Disordered" evidence="1">
    <location>
        <begin position="193"/>
        <end position="212"/>
    </location>
</feature>
<sequence>MTTFADWLAASAGMQNASEQLQAQFRLSEKEIREATEALAPALMLGMKRMMANQAQFAEMSRQFAAFPAAGSDAFGQKAMLGLFGSRDLADAVARQASLISGLAPDTLAQMIPIFSSLTVDSIMHTLNASTGRKGALPGDSAGVLLAEMMRRSANAMDAFSRPSHSRQNHPTPHSTEEIGRMFAEALKGFPFVPRTSDSAPKEPPPAASPFDTAFDFLEAGRSFQDSYMREMMSLFERHDETKKD</sequence>
<protein>
    <recommendedName>
        <fullName evidence="4">DUF937 domain-containing protein</fullName>
    </recommendedName>
</protein>
<dbReference type="RefSeq" id="WP_149297010.1">
    <property type="nucleotide sequence ID" value="NZ_VTWH01000001.1"/>
</dbReference>
<accession>A0A5B0DYG2</accession>
<dbReference type="EMBL" id="VTWH01000001">
    <property type="protein sequence ID" value="KAA0971867.1"/>
    <property type="molecule type" value="Genomic_DNA"/>
</dbReference>
<reference evidence="2 3" key="1">
    <citation type="submission" date="2019-08" db="EMBL/GenBank/DDBJ databases">
        <title>Aureimonas fodiniaquatilis sp. nov., isolated from a coal mine wastewater.</title>
        <authorList>
            <person name="Kim W."/>
        </authorList>
    </citation>
    <scope>NUCLEOTIDE SEQUENCE [LARGE SCALE GENOMIC DNA]</scope>
    <source>
        <strain evidence="2 3">CAU 1482</strain>
    </source>
</reference>
<dbReference type="OrthoDB" id="5526542at2"/>
<proteinExistence type="predicted"/>